<accession>A0A916XNN5</accession>
<dbReference type="RefSeq" id="WP_188612388.1">
    <property type="nucleotide sequence ID" value="NZ_BMGG01000011.1"/>
</dbReference>
<reference evidence="1" key="1">
    <citation type="journal article" date="2014" name="Int. J. Syst. Evol. Microbiol.">
        <title>Complete genome sequence of Corynebacterium casei LMG S-19264T (=DSM 44701T), isolated from a smear-ripened cheese.</title>
        <authorList>
            <consortium name="US DOE Joint Genome Institute (JGI-PGF)"/>
            <person name="Walter F."/>
            <person name="Albersmeier A."/>
            <person name="Kalinowski J."/>
            <person name="Ruckert C."/>
        </authorList>
    </citation>
    <scope>NUCLEOTIDE SEQUENCE</scope>
    <source>
        <strain evidence="1">CGMCC 1.12919</strain>
    </source>
</reference>
<gene>
    <name evidence="1" type="ORF">GCM10010994_55210</name>
</gene>
<organism evidence="1 2">
    <name type="scientific">Chelatococcus reniformis</name>
    <dbReference type="NCBI Taxonomy" id="1494448"/>
    <lineage>
        <taxon>Bacteria</taxon>
        <taxon>Pseudomonadati</taxon>
        <taxon>Pseudomonadota</taxon>
        <taxon>Alphaproteobacteria</taxon>
        <taxon>Hyphomicrobiales</taxon>
        <taxon>Chelatococcaceae</taxon>
        <taxon>Chelatococcus</taxon>
    </lineage>
</organism>
<name>A0A916XNN5_9HYPH</name>
<dbReference type="EMBL" id="BMGG01000011">
    <property type="protein sequence ID" value="GGC90335.1"/>
    <property type="molecule type" value="Genomic_DNA"/>
</dbReference>
<sequence length="46" mass="5118">MQIGLAYRCWPLSVSPDMLSPDLRAMIVLRTNALLARVRSAEDDDG</sequence>
<dbReference type="AlphaFoldDB" id="A0A916XNN5"/>
<evidence type="ECO:0000313" key="2">
    <source>
        <dbReference type="Proteomes" id="UP000637002"/>
    </source>
</evidence>
<comment type="caution">
    <text evidence="1">The sequence shown here is derived from an EMBL/GenBank/DDBJ whole genome shotgun (WGS) entry which is preliminary data.</text>
</comment>
<evidence type="ECO:0000313" key="1">
    <source>
        <dbReference type="EMBL" id="GGC90335.1"/>
    </source>
</evidence>
<dbReference type="Proteomes" id="UP000637002">
    <property type="component" value="Unassembled WGS sequence"/>
</dbReference>
<proteinExistence type="predicted"/>
<protein>
    <submittedName>
        <fullName evidence="1">Uncharacterized protein</fullName>
    </submittedName>
</protein>
<keyword evidence="2" id="KW-1185">Reference proteome</keyword>
<reference evidence="1" key="2">
    <citation type="submission" date="2020-09" db="EMBL/GenBank/DDBJ databases">
        <authorList>
            <person name="Sun Q."/>
            <person name="Zhou Y."/>
        </authorList>
    </citation>
    <scope>NUCLEOTIDE SEQUENCE</scope>
    <source>
        <strain evidence="1">CGMCC 1.12919</strain>
    </source>
</reference>